<feature type="domain" description="Glycosyltransferase 2-like" evidence="2">
    <location>
        <begin position="60"/>
        <end position="259"/>
    </location>
</feature>
<dbReference type="RefSeq" id="WP_011940631.1">
    <property type="nucleotide sequence ID" value="NC_009483.1"/>
</dbReference>
<evidence type="ECO:0000259" key="2">
    <source>
        <dbReference type="Pfam" id="PF13632"/>
    </source>
</evidence>
<dbReference type="KEGG" id="gur:Gura_3835"/>
<dbReference type="PANTHER" id="PTHR43685:SF3">
    <property type="entry name" value="SLR2126 PROTEIN"/>
    <property type="match status" value="1"/>
</dbReference>
<evidence type="ECO:0000313" key="3">
    <source>
        <dbReference type="EMBL" id="ABQ27985.1"/>
    </source>
</evidence>
<feature type="transmembrane region" description="Helical" evidence="1">
    <location>
        <begin position="271"/>
        <end position="294"/>
    </location>
</feature>
<evidence type="ECO:0000313" key="4">
    <source>
        <dbReference type="Proteomes" id="UP000006695"/>
    </source>
</evidence>
<dbReference type="InterPro" id="IPR050834">
    <property type="entry name" value="Glycosyltransf_2"/>
</dbReference>
<dbReference type="CAZy" id="GT2">
    <property type="family name" value="Glycosyltransferase Family 2"/>
</dbReference>
<dbReference type="Proteomes" id="UP000006695">
    <property type="component" value="Chromosome"/>
</dbReference>
<evidence type="ECO:0000256" key="1">
    <source>
        <dbReference type="SAM" id="Phobius"/>
    </source>
</evidence>
<accession>A5G867</accession>
<keyword evidence="1" id="KW-1133">Transmembrane helix</keyword>
<dbReference type="InterPro" id="IPR001173">
    <property type="entry name" value="Glyco_trans_2-like"/>
</dbReference>
<feature type="transmembrane region" description="Helical" evidence="1">
    <location>
        <begin position="247"/>
        <end position="265"/>
    </location>
</feature>
<sequence>MAARKISIIIPVKPGGPVKALEALSAVDYPSDLIEFLIAYGRQPSCQRNQAALQAGGDILYFLDDDSRVSPQFLKRLLPHYADPVVAAVGGPSLTPVEDAALQKAIGLALASVFGGGGVRNRYRKSGKARATADNELILCNLSFRKDIFHEFGGLDERLYPNEENELMERIRKAGLLLIHDPDLAIHRSQRPTFMAFLKQMFGYGRGRAEQTYISGEIKYITLIPSLFLIYLCLLPLFITSVYVIPILCYAITILCCSIFEALNAGAVNLVPRLLCVFPALHLAYGAGMIRGLISPRFRKSRPVADGVTVMRVKEFGQPLSKQFDRSAVSTRKT</sequence>
<reference evidence="3 4" key="1">
    <citation type="submission" date="2007-05" db="EMBL/GenBank/DDBJ databases">
        <title>Complete sequence of Geobacter uraniireducens Rf4.</title>
        <authorList>
            <consortium name="US DOE Joint Genome Institute"/>
            <person name="Copeland A."/>
            <person name="Lucas S."/>
            <person name="Lapidus A."/>
            <person name="Barry K."/>
            <person name="Detter J.C."/>
            <person name="Glavina del Rio T."/>
            <person name="Hammon N."/>
            <person name="Israni S."/>
            <person name="Dalin E."/>
            <person name="Tice H."/>
            <person name="Pitluck S."/>
            <person name="Chertkov O."/>
            <person name="Brettin T."/>
            <person name="Bruce D."/>
            <person name="Han C."/>
            <person name="Schmutz J."/>
            <person name="Larimer F."/>
            <person name="Land M."/>
            <person name="Hauser L."/>
            <person name="Kyrpides N."/>
            <person name="Mikhailova N."/>
            <person name="Shelobolina E."/>
            <person name="Aklujkar M."/>
            <person name="Lovley D."/>
            <person name="Richardson P."/>
        </authorList>
    </citation>
    <scope>NUCLEOTIDE SEQUENCE [LARGE SCALE GENOMIC DNA]</scope>
    <source>
        <strain evidence="3 4">Rf4</strain>
    </source>
</reference>
<dbReference type="PANTHER" id="PTHR43685">
    <property type="entry name" value="GLYCOSYLTRANSFERASE"/>
    <property type="match status" value="1"/>
</dbReference>
<protein>
    <recommendedName>
        <fullName evidence="2">Glycosyltransferase 2-like domain-containing protein</fullName>
    </recommendedName>
</protein>
<proteinExistence type="predicted"/>
<gene>
    <name evidence="3" type="ordered locus">Gura_3835</name>
</gene>
<name>A5G867_GEOUR</name>
<dbReference type="STRING" id="351605.Gura_3835"/>
<dbReference type="AlphaFoldDB" id="A5G867"/>
<dbReference type="OrthoDB" id="5393884at2"/>
<keyword evidence="1" id="KW-0472">Membrane</keyword>
<organism evidence="3 4">
    <name type="scientific">Geotalea uraniireducens (strain Rf4)</name>
    <name type="common">Geobacter uraniireducens</name>
    <dbReference type="NCBI Taxonomy" id="351605"/>
    <lineage>
        <taxon>Bacteria</taxon>
        <taxon>Pseudomonadati</taxon>
        <taxon>Thermodesulfobacteriota</taxon>
        <taxon>Desulfuromonadia</taxon>
        <taxon>Geobacterales</taxon>
        <taxon>Geobacteraceae</taxon>
        <taxon>Geotalea</taxon>
    </lineage>
</organism>
<feature type="transmembrane region" description="Helical" evidence="1">
    <location>
        <begin position="220"/>
        <end position="240"/>
    </location>
</feature>
<dbReference type="SUPFAM" id="SSF53448">
    <property type="entry name" value="Nucleotide-diphospho-sugar transferases"/>
    <property type="match status" value="1"/>
</dbReference>
<keyword evidence="1" id="KW-0812">Transmembrane</keyword>
<dbReference type="EMBL" id="CP000698">
    <property type="protein sequence ID" value="ABQ27985.1"/>
    <property type="molecule type" value="Genomic_DNA"/>
</dbReference>
<dbReference type="HOGENOM" id="CLU_075518_0_0_7"/>
<keyword evidence="4" id="KW-1185">Reference proteome</keyword>
<dbReference type="Pfam" id="PF13632">
    <property type="entry name" value="Glyco_trans_2_3"/>
    <property type="match status" value="1"/>
</dbReference>
<dbReference type="InterPro" id="IPR029044">
    <property type="entry name" value="Nucleotide-diphossugar_trans"/>
</dbReference>
<dbReference type="Gene3D" id="3.90.550.10">
    <property type="entry name" value="Spore Coat Polysaccharide Biosynthesis Protein SpsA, Chain A"/>
    <property type="match status" value="1"/>
</dbReference>